<dbReference type="Gene3D" id="3.80.10.10">
    <property type="entry name" value="Ribonuclease Inhibitor"/>
    <property type="match status" value="1"/>
</dbReference>
<protein>
    <recommendedName>
        <fullName evidence="1">F-box domain-containing protein</fullName>
    </recommendedName>
</protein>
<accession>A0A395MU80</accession>
<organism evidence="2 3">
    <name type="scientific">Fusarium flagelliforme</name>
    <dbReference type="NCBI Taxonomy" id="2675880"/>
    <lineage>
        <taxon>Eukaryota</taxon>
        <taxon>Fungi</taxon>
        <taxon>Dikarya</taxon>
        <taxon>Ascomycota</taxon>
        <taxon>Pezizomycotina</taxon>
        <taxon>Sordariomycetes</taxon>
        <taxon>Hypocreomycetidae</taxon>
        <taxon>Hypocreales</taxon>
        <taxon>Nectriaceae</taxon>
        <taxon>Fusarium</taxon>
        <taxon>Fusarium incarnatum-equiseti species complex</taxon>
    </lineage>
</organism>
<dbReference type="SUPFAM" id="SSF81383">
    <property type="entry name" value="F-box domain"/>
    <property type="match status" value="1"/>
</dbReference>
<evidence type="ECO:0000313" key="2">
    <source>
        <dbReference type="EMBL" id="RFN50749.1"/>
    </source>
</evidence>
<dbReference type="EMBL" id="PXXK01000128">
    <property type="protein sequence ID" value="RFN50749.1"/>
    <property type="molecule type" value="Genomic_DNA"/>
</dbReference>
<feature type="domain" description="F-box" evidence="1">
    <location>
        <begin position="1"/>
        <end position="44"/>
    </location>
</feature>
<keyword evidence="3" id="KW-1185">Reference proteome</keyword>
<dbReference type="InterPro" id="IPR001810">
    <property type="entry name" value="F-box_dom"/>
</dbReference>
<evidence type="ECO:0000313" key="3">
    <source>
        <dbReference type="Proteomes" id="UP000265631"/>
    </source>
</evidence>
<gene>
    <name evidence="2" type="ORF">FIE12Z_4987</name>
</gene>
<name>A0A395MU80_9HYPO</name>
<dbReference type="Proteomes" id="UP000265631">
    <property type="component" value="Unassembled WGS sequence"/>
</dbReference>
<proteinExistence type="predicted"/>
<dbReference type="AlphaFoldDB" id="A0A395MU80"/>
<sequence length="616" mass="70767">MLMLLPPEILEHICEKLHGTDLKSLSQASKYLHQTTHRRLWRSVTIQPPSPTNRHSISSSGPPQQCLKPTRALHFHIDDAKHCVHAHDWLGYIGNWSQKDPQLHDTWEGRSDSFGLGNGRLVRVKYECLVQRALVLLGRFEEGQLETFSWSYMTCIPSEVIQHLSLKHPSIQSLNFTTDPFCSRFNRWSRNTDINLSAFHNIRRFIWKAPMGCHFGNISTLVQTNASHLEELELDLQCWSRQWENREMRVVRLGDRWDKVPANTMLARQIFGLGVDADMDMCFPKMKSLKLTRVPLQDEITGKAVSPACINFSNLTYLTLNMCPYWTTLLATLNQSRTSINLKSFEILDFYLQTPHETAVRKTSIITDFLDSFNKLEELYISYCGPTSVLKFWEHLAGHTSLKNFVHHQRVADRDDEMVGVRMGSDLMGLGMDECELKKVREDPGMNSLWRLDLQFLGSTCAPKYLKDVLLPFVRKRSLKVLHIRHTGVTIDCSPSWIFDKGQTENAASTASNEDVNNEMSATLKQGQIPPLQRSFRLFADWIFSPEGVTSLEYIVAGDLSHGSRYAENNVLVCRERERYRVIGHKDGGEEWRDVKRRFGRALGACPVENIIPEYN</sequence>
<comment type="caution">
    <text evidence="2">The sequence shown here is derived from an EMBL/GenBank/DDBJ whole genome shotgun (WGS) entry which is preliminary data.</text>
</comment>
<dbReference type="PROSITE" id="PS50181">
    <property type="entry name" value="FBOX"/>
    <property type="match status" value="1"/>
</dbReference>
<dbReference type="STRING" id="2594813.A0A395MU80"/>
<dbReference type="SUPFAM" id="SSF52047">
    <property type="entry name" value="RNI-like"/>
    <property type="match status" value="1"/>
</dbReference>
<dbReference type="CDD" id="cd09917">
    <property type="entry name" value="F-box_SF"/>
    <property type="match status" value="1"/>
</dbReference>
<dbReference type="InterPro" id="IPR032675">
    <property type="entry name" value="LRR_dom_sf"/>
</dbReference>
<evidence type="ECO:0000259" key="1">
    <source>
        <dbReference type="PROSITE" id="PS50181"/>
    </source>
</evidence>
<reference evidence="2 3" key="1">
    <citation type="journal article" date="2018" name="PLoS Pathog.">
        <title>Evolution of structural diversity of trichothecenes, a family of toxins produced by plant pathogenic and entomopathogenic fungi.</title>
        <authorList>
            <person name="Proctor R.H."/>
            <person name="McCormick S.P."/>
            <person name="Kim H.S."/>
            <person name="Cardoza R.E."/>
            <person name="Stanley A.M."/>
            <person name="Lindo L."/>
            <person name="Kelly A."/>
            <person name="Brown D.W."/>
            <person name="Lee T."/>
            <person name="Vaughan M.M."/>
            <person name="Alexander N.J."/>
            <person name="Busman M."/>
            <person name="Gutierrez S."/>
        </authorList>
    </citation>
    <scope>NUCLEOTIDE SEQUENCE [LARGE SCALE GENOMIC DNA]</scope>
    <source>
        <strain evidence="2 3">NRRL 13405</strain>
    </source>
</reference>
<dbReference type="InterPro" id="IPR036047">
    <property type="entry name" value="F-box-like_dom_sf"/>
</dbReference>
<dbReference type="Pfam" id="PF12937">
    <property type="entry name" value="F-box-like"/>
    <property type="match status" value="1"/>
</dbReference>